<keyword evidence="10" id="KW-0573">Peptidoglycan synthesis</keyword>
<proteinExistence type="inferred from homology"/>
<dbReference type="SUPFAM" id="SSF56601">
    <property type="entry name" value="beta-lactamase/transpeptidase-like"/>
    <property type="match status" value="1"/>
</dbReference>
<comment type="caution">
    <text evidence="16">The sequence shown here is derived from an EMBL/GenBank/DDBJ whole genome shotgun (WGS) entry which is preliminary data.</text>
</comment>
<name>A0A1F4TMB6_UNCSA</name>
<dbReference type="GO" id="GO:0009252">
    <property type="term" value="P:peptidoglycan biosynthetic process"/>
    <property type="evidence" value="ECO:0007669"/>
    <property type="project" value="UniProtKB-KW"/>
</dbReference>
<dbReference type="InterPro" id="IPR050515">
    <property type="entry name" value="Beta-lactam/transpept"/>
</dbReference>
<dbReference type="Proteomes" id="UP000177309">
    <property type="component" value="Unassembled WGS sequence"/>
</dbReference>
<dbReference type="PANTHER" id="PTHR30627:SF2">
    <property type="entry name" value="PEPTIDOGLYCAN D,D-TRANSPEPTIDASE MRDA"/>
    <property type="match status" value="1"/>
</dbReference>
<dbReference type="InterPro" id="IPR012338">
    <property type="entry name" value="Beta-lactam/transpept-like"/>
</dbReference>
<evidence type="ECO:0000256" key="5">
    <source>
        <dbReference type="ARBA" id="ARBA00022519"/>
    </source>
</evidence>
<dbReference type="Gene3D" id="3.90.1310.10">
    <property type="entry name" value="Penicillin-binding protein 2a (Domain 2)"/>
    <property type="match status" value="1"/>
</dbReference>
<organism evidence="16 17">
    <name type="scientific">candidate division WOR-1 bacterium RIFOXYC2_FULL_41_25</name>
    <dbReference type="NCBI Taxonomy" id="1802586"/>
    <lineage>
        <taxon>Bacteria</taxon>
        <taxon>Bacillati</taxon>
        <taxon>Saganbacteria</taxon>
    </lineage>
</organism>
<keyword evidence="13" id="KW-0961">Cell wall biogenesis/degradation</keyword>
<dbReference type="InterPro" id="IPR005311">
    <property type="entry name" value="PBP_dimer"/>
</dbReference>
<keyword evidence="12" id="KW-0472">Membrane</keyword>
<dbReference type="InterPro" id="IPR036138">
    <property type="entry name" value="PBP_dimer_sf"/>
</dbReference>
<keyword evidence="7" id="KW-0812">Transmembrane</keyword>
<keyword evidence="11" id="KW-1133">Transmembrane helix</keyword>
<dbReference type="InterPro" id="IPR001460">
    <property type="entry name" value="PCN-bd_Tpept"/>
</dbReference>
<evidence type="ECO:0000256" key="3">
    <source>
        <dbReference type="ARBA" id="ARBA00007171"/>
    </source>
</evidence>
<dbReference type="Gene3D" id="3.40.710.10">
    <property type="entry name" value="DD-peptidase/beta-lactamase superfamily"/>
    <property type="match status" value="1"/>
</dbReference>
<evidence type="ECO:0000256" key="8">
    <source>
        <dbReference type="ARBA" id="ARBA00022801"/>
    </source>
</evidence>
<gene>
    <name evidence="16" type="ORF">A2462_07280</name>
</gene>
<dbReference type="Pfam" id="PF03717">
    <property type="entry name" value="PBP_dimer"/>
    <property type="match status" value="1"/>
</dbReference>
<evidence type="ECO:0000256" key="6">
    <source>
        <dbReference type="ARBA" id="ARBA00022670"/>
    </source>
</evidence>
<dbReference type="SUPFAM" id="SSF56519">
    <property type="entry name" value="Penicillin binding protein dimerisation domain"/>
    <property type="match status" value="1"/>
</dbReference>
<dbReference type="NCBIfam" id="TIGR03423">
    <property type="entry name" value="pbp2_mrdA"/>
    <property type="match status" value="1"/>
</dbReference>
<dbReference type="GO" id="GO:0009002">
    <property type="term" value="F:serine-type D-Ala-D-Ala carboxypeptidase activity"/>
    <property type="evidence" value="ECO:0007669"/>
    <property type="project" value="InterPro"/>
</dbReference>
<keyword evidence="6" id="KW-0645">Protease</keyword>
<accession>A0A1F4TMB6</accession>
<feature type="domain" description="Penicillin-binding protein transpeptidase" evidence="14">
    <location>
        <begin position="248"/>
        <end position="568"/>
    </location>
</feature>
<keyword evidence="5" id="KW-0997">Cell inner membrane</keyword>
<dbReference type="AlphaFoldDB" id="A0A1F4TMB6"/>
<reference evidence="16 17" key="1">
    <citation type="journal article" date="2016" name="Nat. Commun.">
        <title>Thousands of microbial genomes shed light on interconnected biogeochemical processes in an aquifer system.</title>
        <authorList>
            <person name="Anantharaman K."/>
            <person name="Brown C.T."/>
            <person name="Hug L.A."/>
            <person name="Sharon I."/>
            <person name="Castelle C.J."/>
            <person name="Probst A.J."/>
            <person name="Thomas B.C."/>
            <person name="Singh A."/>
            <person name="Wilkins M.J."/>
            <person name="Karaoz U."/>
            <person name="Brodie E.L."/>
            <person name="Williams K.H."/>
            <person name="Hubbard S.S."/>
            <person name="Banfield J.F."/>
        </authorList>
    </citation>
    <scope>NUCLEOTIDE SEQUENCE [LARGE SCALE GENOMIC DNA]</scope>
</reference>
<dbReference type="GO" id="GO:0006508">
    <property type="term" value="P:proteolysis"/>
    <property type="evidence" value="ECO:0007669"/>
    <property type="project" value="UniProtKB-KW"/>
</dbReference>
<dbReference type="Gene3D" id="3.30.1390.30">
    <property type="entry name" value="Penicillin-binding protein 2a, domain 3"/>
    <property type="match status" value="1"/>
</dbReference>
<comment type="similarity">
    <text evidence="3">Belongs to the transpeptidase family.</text>
</comment>
<dbReference type="GO" id="GO:0008360">
    <property type="term" value="P:regulation of cell shape"/>
    <property type="evidence" value="ECO:0007669"/>
    <property type="project" value="UniProtKB-KW"/>
</dbReference>
<evidence type="ECO:0000256" key="4">
    <source>
        <dbReference type="ARBA" id="ARBA00022475"/>
    </source>
</evidence>
<sequence length="602" mass="67202">MNNNRINTLIIAFVLIFTLLFLRLVYLQVVHQQKYTQQAIENAAKTVRDPAPRGIIYDRNGKVLVENQPFFSVHVLPYVLSVQPKAEQTRILRELGELLGEEIEYKVTALEPIIIKENISIATAIKIEEKRNNLPGVVVISRPARLYPFGSLAAHVLGYVGEIEAADLQTRKRSAYQLQSIVGKAGVEKKYDEQIRGVDGGKKIEVDVYGTPLRIIESLDPVPGEDVTLTLDIEMQKKVEDLIGQQEGAVVVMDANNGQVLAMASHPTYDPNVFISPQENWRWNDLKKKRFPFVNRALAIYPPGSVFKVITLTAALEEGLARSDEVINCKGYYQVNHRLAKCWLKGGHGPITVKEGLVWSCDVVFYELGKRLGPELLAKYAIAFGLGSQRGIDLPNEKLGTVPTKDWKNKYLKDDWYAGDSINYGIGQGFLEVTPLQMAVLYGSLANGDILQPYVVSMIKDKEGKVIYQGKKNVVAKAPIKPENLKILQQALREVVRRGTGVAVNVAGLPAAGKTGTAENPGKPHAWFVCYAPYDSALAEAEIVISVFIAHGEHGDRASAYVARDILKWYKANRLKKTYPEEKFEEQYVLHNGRKVPYRSLH</sequence>
<protein>
    <submittedName>
        <fullName evidence="16">Penicillin-binding protein 2</fullName>
    </submittedName>
</protein>
<dbReference type="GO" id="GO:0005886">
    <property type="term" value="C:plasma membrane"/>
    <property type="evidence" value="ECO:0007669"/>
    <property type="project" value="UniProtKB-SubCell"/>
</dbReference>
<evidence type="ECO:0000256" key="12">
    <source>
        <dbReference type="ARBA" id="ARBA00023136"/>
    </source>
</evidence>
<keyword evidence="8" id="KW-0378">Hydrolase</keyword>
<evidence type="ECO:0000256" key="13">
    <source>
        <dbReference type="ARBA" id="ARBA00023316"/>
    </source>
</evidence>
<dbReference type="Pfam" id="PF00905">
    <property type="entry name" value="Transpeptidase"/>
    <property type="match status" value="1"/>
</dbReference>
<dbReference type="GO" id="GO:0008658">
    <property type="term" value="F:penicillin binding"/>
    <property type="evidence" value="ECO:0007669"/>
    <property type="project" value="InterPro"/>
</dbReference>
<dbReference type="GO" id="GO:0071972">
    <property type="term" value="F:peptidoglycan L,D-transpeptidase activity"/>
    <property type="evidence" value="ECO:0007669"/>
    <property type="project" value="TreeGrafter"/>
</dbReference>
<evidence type="ECO:0000256" key="1">
    <source>
        <dbReference type="ARBA" id="ARBA00004167"/>
    </source>
</evidence>
<evidence type="ECO:0000259" key="15">
    <source>
        <dbReference type="Pfam" id="PF03717"/>
    </source>
</evidence>
<keyword evidence="4" id="KW-1003">Cell membrane</keyword>
<evidence type="ECO:0000256" key="9">
    <source>
        <dbReference type="ARBA" id="ARBA00022960"/>
    </source>
</evidence>
<dbReference type="InterPro" id="IPR017790">
    <property type="entry name" value="Penicillin-binding_protein_2"/>
</dbReference>
<evidence type="ECO:0000256" key="2">
    <source>
        <dbReference type="ARBA" id="ARBA00004236"/>
    </source>
</evidence>
<evidence type="ECO:0000256" key="10">
    <source>
        <dbReference type="ARBA" id="ARBA00022984"/>
    </source>
</evidence>
<comment type="subcellular location">
    <subcellularLocation>
        <location evidence="2">Cell membrane</location>
    </subcellularLocation>
    <subcellularLocation>
        <location evidence="1">Membrane</location>
        <topology evidence="1">Single-pass membrane protein</topology>
    </subcellularLocation>
</comment>
<evidence type="ECO:0000313" key="17">
    <source>
        <dbReference type="Proteomes" id="UP000177309"/>
    </source>
</evidence>
<dbReference type="GO" id="GO:0071555">
    <property type="term" value="P:cell wall organization"/>
    <property type="evidence" value="ECO:0007669"/>
    <property type="project" value="UniProtKB-KW"/>
</dbReference>
<dbReference type="PANTHER" id="PTHR30627">
    <property type="entry name" value="PEPTIDOGLYCAN D,D-TRANSPEPTIDASE"/>
    <property type="match status" value="1"/>
</dbReference>
<evidence type="ECO:0000256" key="11">
    <source>
        <dbReference type="ARBA" id="ARBA00022989"/>
    </source>
</evidence>
<evidence type="ECO:0000313" key="16">
    <source>
        <dbReference type="EMBL" id="OGC33213.1"/>
    </source>
</evidence>
<feature type="domain" description="Penicillin-binding protein dimerisation" evidence="15">
    <location>
        <begin position="49"/>
        <end position="214"/>
    </location>
</feature>
<evidence type="ECO:0000256" key="7">
    <source>
        <dbReference type="ARBA" id="ARBA00022692"/>
    </source>
</evidence>
<keyword evidence="9" id="KW-0133">Cell shape</keyword>
<evidence type="ECO:0000259" key="14">
    <source>
        <dbReference type="Pfam" id="PF00905"/>
    </source>
</evidence>
<dbReference type="EMBL" id="MEUI01000038">
    <property type="protein sequence ID" value="OGC33213.1"/>
    <property type="molecule type" value="Genomic_DNA"/>
</dbReference>